<reference evidence="1 2" key="1">
    <citation type="submission" date="2018-04" db="EMBL/GenBank/DDBJ databases">
        <authorList>
            <person name="Vogel A."/>
        </authorList>
    </citation>
    <scope>NUCLEOTIDE SEQUENCE [LARGE SCALE GENOMIC DNA]</scope>
</reference>
<evidence type="ECO:0000313" key="1">
    <source>
        <dbReference type="EMBL" id="VFQ62759.1"/>
    </source>
</evidence>
<accession>A0A484KI80</accession>
<gene>
    <name evidence="1" type="ORF">CCAM_LOCUS4535</name>
</gene>
<evidence type="ECO:0000313" key="2">
    <source>
        <dbReference type="Proteomes" id="UP000595140"/>
    </source>
</evidence>
<organism evidence="1 2">
    <name type="scientific">Cuscuta campestris</name>
    <dbReference type="NCBI Taxonomy" id="132261"/>
    <lineage>
        <taxon>Eukaryota</taxon>
        <taxon>Viridiplantae</taxon>
        <taxon>Streptophyta</taxon>
        <taxon>Embryophyta</taxon>
        <taxon>Tracheophyta</taxon>
        <taxon>Spermatophyta</taxon>
        <taxon>Magnoliopsida</taxon>
        <taxon>eudicotyledons</taxon>
        <taxon>Gunneridae</taxon>
        <taxon>Pentapetalae</taxon>
        <taxon>asterids</taxon>
        <taxon>lamiids</taxon>
        <taxon>Solanales</taxon>
        <taxon>Convolvulaceae</taxon>
        <taxon>Cuscuteae</taxon>
        <taxon>Cuscuta</taxon>
        <taxon>Cuscuta subgen. Grammica</taxon>
        <taxon>Cuscuta sect. Cleistogrammica</taxon>
    </lineage>
</organism>
<dbReference type="Proteomes" id="UP000595140">
    <property type="component" value="Unassembled WGS sequence"/>
</dbReference>
<dbReference type="PANTHER" id="PTHR37204:SF1">
    <property type="entry name" value="TRANSMEMBRANE PROTEIN"/>
    <property type="match status" value="1"/>
</dbReference>
<protein>
    <submittedName>
        <fullName evidence="1">Uncharacterized protein</fullName>
    </submittedName>
</protein>
<name>A0A484KI80_9ASTE</name>
<dbReference type="OrthoDB" id="119121at2759"/>
<proteinExistence type="predicted"/>
<dbReference type="AlphaFoldDB" id="A0A484KI80"/>
<dbReference type="PANTHER" id="PTHR37204">
    <property type="entry name" value="TRANSMEMBRANE PROTEIN"/>
    <property type="match status" value="1"/>
</dbReference>
<dbReference type="EMBL" id="OOIL02000231">
    <property type="protein sequence ID" value="VFQ62759.1"/>
    <property type="molecule type" value="Genomic_DNA"/>
</dbReference>
<sequence length="86" mass="9633">MMSNEMATECSVSNHEKRLRLYDKMERDLEEHGAAFLKHGETSQSLALSDLFTLKDGVVTPVLKAANPPVRANVLHLDVEYSVYIA</sequence>
<keyword evidence="2" id="KW-1185">Reference proteome</keyword>